<keyword evidence="6" id="KW-1185">Reference proteome</keyword>
<dbReference type="Gene3D" id="2.170.270.10">
    <property type="entry name" value="SET domain"/>
    <property type="match status" value="1"/>
</dbReference>
<dbReference type="InterPro" id="IPR001214">
    <property type="entry name" value="SET_dom"/>
</dbReference>
<evidence type="ECO:0000313" key="5">
    <source>
        <dbReference type="EMBL" id="AOJ04005.1"/>
    </source>
</evidence>
<evidence type="ECO:0000313" key="6">
    <source>
        <dbReference type="Proteomes" id="UP000062519"/>
    </source>
</evidence>
<dbReference type="GO" id="GO:0016740">
    <property type="term" value="F:transferase activity"/>
    <property type="evidence" value="ECO:0007669"/>
    <property type="project" value="UniProtKB-KW"/>
</dbReference>
<sequence length="204" mass="22949">MLHPGVVPQFSDRYQGLGLFARSRIPEGTIVWHPSLDSMCISPEQAGKLRKMTYEWLEELGYRLKNNDLILPAGWSCLFNHSCAPNVVDYGVDFGIAARDIDKGEELLIAYSTFVCNIFRMECKCGAANCRHVISSTEEGRRHRPLRYERLDLVRDVFQPLHGSLAASSRSYAQLLDGRRGAEVDVFSVCDVPRRLAANTNATQ</sequence>
<gene>
    <name evidence="5" type="ORF">WS70_19085</name>
</gene>
<dbReference type="PROSITE" id="PS50868">
    <property type="entry name" value="POST_SET"/>
    <property type="match status" value="1"/>
</dbReference>
<dbReference type="SUPFAM" id="SSF82199">
    <property type="entry name" value="SET domain"/>
    <property type="match status" value="1"/>
</dbReference>
<name>A0A1B4FK04_9BURK</name>
<dbReference type="AlphaFoldDB" id="A0A1B4FK04"/>
<dbReference type="InterPro" id="IPR003616">
    <property type="entry name" value="Post-SET_dom"/>
</dbReference>
<dbReference type="PROSITE" id="PS50280">
    <property type="entry name" value="SET"/>
    <property type="match status" value="1"/>
</dbReference>
<feature type="domain" description="SET" evidence="3">
    <location>
        <begin position="4"/>
        <end position="112"/>
    </location>
</feature>
<dbReference type="EMBL" id="CP013387">
    <property type="protein sequence ID" value="AOJ04005.1"/>
    <property type="molecule type" value="Genomic_DNA"/>
</dbReference>
<accession>A0A1B4FK04</accession>
<keyword evidence="1" id="KW-0808">Transferase</keyword>
<reference evidence="5 6" key="1">
    <citation type="submission" date="2015-12" db="EMBL/GenBank/DDBJ databases">
        <title>Diversity of Burkholderia near neighbor genomes.</title>
        <authorList>
            <person name="Sahl J."/>
            <person name="Wagner D."/>
            <person name="Keim P."/>
        </authorList>
    </citation>
    <scope>NUCLEOTIDE SEQUENCE [LARGE SCALE GENOMIC DNA]</scope>
    <source>
        <strain evidence="5 6">BDU6</strain>
    </source>
</reference>
<dbReference type="Proteomes" id="UP000062519">
    <property type="component" value="Chromosome 2"/>
</dbReference>
<keyword evidence="2" id="KW-0949">S-adenosyl-L-methionine</keyword>
<dbReference type="KEGG" id="buu:WS70_19085"/>
<feature type="domain" description="Post-SET" evidence="4">
    <location>
        <begin position="119"/>
        <end position="135"/>
    </location>
</feature>
<evidence type="ECO:0000256" key="1">
    <source>
        <dbReference type="ARBA" id="ARBA00022679"/>
    </source>
</evidence>
<protein>
    <recommendedName>
        <fullName evidence="7">SET domain-containing protein-lysine N-methyltransferase</fullName>
    </recommendedName>
</protein>
<evidence type="ECO:0000256" key="2">
    <source>
        <dbReference type="ARBA" id="ARBA00022691"/>
    </source>
</evidence>
<dbReference type="Pfam" id="PF00856">
    <property type="entry name" value="SET"/>
    <property type="match status" value="1"/>
</dbReference>
<organism evidence="5 6">
    <name type="scientific">Burkholderia mayonis</name>
    <dbReference type="NCBI Taxonomy" id="1385591"/>
    <lineage>
        <taxon>Bacteria</taxon>
        <taxon>Pseudomonadati</taxon>
        <taxon>Pseudomonadota</taxon>
        <taxon>Betaproteobacteria</taxon>
        <taxon>Burkholderiales</taxon>
        <taxon>Burkholderiaceae</taxon>
        <taxon>Burkholderia</taxon>
        <taxon>pseudomallei group</taxon>
    </lineage>
</organism>
<dbReference type="InterPro" id="IPR046341">
    <property type="entry name" value="SET_dom_sf"/>
</dbReference>
<evidence type="ECO:0000259" key="3">
    <source>
        <dbReference type="PROSITE" id="PS50280"/>
    </source>
</evidence>
<dbReference type="RefSeq" id="WP_059596489.1">
    <property type="nucleotide sequence ID" value="NZ_CP013387.1"/>
</dbReference>
<proteinExistence type="predicted"/>
<evidence type="ECO:0008006" key="7">
    <source>
        <dbReference type="Google" id="ProtNLM"/>
    </source>
</evidence>
<evidence type="ECO:0000259" key="4">
    <source>
        <dbReference type="PROSITE" id="PS50868"/>
    </source>
</evidence>